<evidence type="ECO:0000313" key="3">
    <source>
        <dbReference type="Proteomes" id="UP001313282"/>
    </source>
</evidence>
<evidence type="ECO:0000313" key="2">
    <source>
        <dbReference type="EMBL" id="KAK6342365.1"/>
    </source>
</evidence>
<organism evidence="2 3">
    <name type="scientific">Orbilia javanica</name>
    <dbReference type="NCBI Taxonomy" id="47235"/>
    <lineage>
        <taxon>Eukaryota</taxon>
        <taxon>Fungi</taxon>
        <taxon>Dikarya</taxon>
        <taxon>Ascomycota</taxon>
        <taxon>Pezizomycotina</taxon>
        <taxon>Orbiliomycetes</taxon>
        <taxon>Orbiliales</taxon>
        <taxon>Orbiliaceae</taxon>
        <taxon>Orbilia</taxon>
    </lineage>
</organism>
<evidence type="ECO:0000256" key="1">
    <source>
        <dbReference type="SAM" id="MobiDB-lite"/>
    </source>
</evidence>
<accession>A0AAN8MM55</accession>
<feature type="region of interest" description="Disordered" evidence="1">
    <location>
        <begin position="25"/>
        <end position="103"/>
    </location>
</feature>
<protein>
    <submittedName>
        <fullName evidence="2">Uncharacterized protein</fullName>
    </submittedName>
</protein>
<comment type="caution">
    <text evidence="2">The sequence shown here is derived from an EMBL/GenBank/DDBJ whole genome shotgun (WGS) entry which is preliminary data.</text>
</comment>
<gene>
    <name evidence="2" type="ORF">TWF718_007765</name>
</gene>
<sequence>MDLVDSVNETGFLVVLEFRKHRTPYSEDPKILGNEVGGDGGRGQDPGDAGYISRGIDQEDIRHPKPRSAFKPPRLDHTRSPESDMNAFGHKALPGSGYPHYSP</sequence>
<keyword evidence="3" id="KW-1185">Reference proteome</keyword>
<name>A0AAN8MM55_9PEZI</name>
<dbReference type="Proteomes" id="UP001313282">
    <property type="component" value="Unassembled WGS sequence"/>
</dbReference>
<proteinExistence type="predicted"/>
<feature type="compositionally biased region" description="Gly residues" evidence="1">
    <location>
        <begin position="35"/>
        <end position="44"/>
    </location>
</feature>
<dbReference type="AlphaFoldDB" id="A0AAN8MM55"/>
<reference evidence="2 3" key="1">
    <citation type="submission" date="2019-10" db="EMBL/GenBank/DDBJ databases">
        <authorList>
            <person name="Palmer J.M."/>
        </authorList>
    </citation>
    <scope>NUCLEOTIDE SEQUENCE [LARGE SCALE GENOMIC DNA]</scope>
    <source>
        <strain evidence="2 3">TWF718</strain>
    </source>
</reference>
<feature type="compositionally biased region" description="Basic and acidic residues" evidence="1">
    <location>
        <begin position="73"/>
        <end position="82"/>
    </location>
</feature>
<dbReference type="EMBL" id="JAVHNR010000005">
    <property type="protein sequence ID" value="KAK6342365.1"/>
    <property type="molecule type" value="Genomic_DNA"/>
</dbReference>